<organism evidence="2 3">
    <name type="scientific">Seminavis robusta</name>
    <dbReference type="NCBI Taxonomy" id="568900"/>
    <lineage>
        <taxon>Eukaryota</taxon>
        <taxon>Sar</taxon>
        <taxon>Stramenopiles</taxon>
        <taxon>Ochrophyta</taxon>
        <taxon>Bacillariophyta</taxon>
        <taxon>Bacillariophyceae</taxon>
        <taxon>Bacillariophycidae</taxon>
        <taxon>Naviculales</taxon>
        <taxon>Naviculaceae</taxon>
        <taxon>Seminavis</taxon>
    </lineage>
</organism>
<evidence type="ECO:0000256" key="1">
    <source>
        <dbReference type="SAM" id="MobiDB-lite"/>
    </source>
</evidence>
<feature type="region of interest" description="Disordered" evidence="1">
    <location>
        <begin position="80"/>
        <end position="166"/>
    </location>
</feature>
<proteinExistence type="predicted"/>
<keyword evidence="3" id="KW-1185">Reference proteome</keyword>
<sequence length="166" mass="18464">MCEATTSPLSQFFSDLLPAQVQHLVLIDDNAAILSQGVVRSAPRAPTKKKGKKKKQKNFSTDRWEGCPLKYANKGVKSLEERAACSPQRPQRRGSMAMTTEDIPSTRRTRRSCKPRRSISYESQTELKDDAFEFPAKKNSPRMPQRRGSLSMSETATPTHVGPAAA</sequence>
<dbReference type="EMBL" id="CAICTM010000408">
    <property type="protein sequence ID" value="CAB9509888.1"/>
    <property type="molecule type" value="Genomic_DNA"/>
</dbReference>
<gene>
    <name evidence="2" type="ORF">SEMRO_409_G137160.1</name>
</gene>
<reference evidence="2" key="1">
    <citation type="submission" date="2020-06" db="EMBL/GenBank/DDBJ databases">
        <authorList>
            <consortium name="Plant Systems Biology data submission"/>
        </authorList>
    </citation>
    <scope>NUCLEOTIDE SEQUENCE</scope>
    <source>
        <strain evidence="2">D6</strain>
    </source>
</reference>
<feature type="compositionally biased region" description="Basic residues" evidence="1">
    <location>
        <begin position="46"/>
        <end position="57"/>
    </location>
</feature>
<name>A0A9N8HCH1_9STRA</name>
<comment type="caution">
    <text evidence="2">The sequence shown here is derived from an EMBL/GenBank/DDBJ whole genome shotgun (WGS) entry which is preliminary data.</text>
</comment>
<evidence type="ECO:0000313" key="2">
    <source>
        <dbReference type="EMBL" id="CAB9509888.1"/>
    </source>
</evidence>
<accession>A0A9N8HCH1</accession>
<dbReference type="Proteomes" id="UP001153069">
    <property type="component" value="Unassembled WGS sequence"/>
</dbReference>
<feature type="compositionally biased region" description="Basic residues" evidence="1">
    <location>
        <begin position="107"/>
        <end position="117"/>
    </location>
</feature>
<protein>
    <submittedName>
        <fullName evidence="2">Uncharacterized protein</fullName>
    </submittedName>
</protein>
<evidence type="ECO:0000313" key="3">
    <source>
        <dbReference type="Proteomes" id="UP001153069"/>
    </source>
</evidence>
<feature type="compositionally biased region" description="Polar residues" evidence="1">
    <location>
        <begin position="148"/>
        <end position="158"/>
    </location>
</feature>
<dbReference type="AlphaFoldDB" id="A0A9N8HCH1"/>
<feature type="region of interest" description="Disordered" evidence="1">
    <location>
        <begin position="41"/>
        <end position="61"/>
    </location>
</feature>